<dbReference type="NCBIfam" id="TIGR03072">
    <property type="entry name" value="release_prfH"/>
    <property type="match status" value="1"/>
</dbReference>
<dbReference type="InterPro" id="IPR017509">
    <property type="entry name" value="PrfH"/>
</dbReference>
<evidence type="ECO:0000256" key="1">
    <source>
        <dbReference type="ARBA" id="ARBA00010835"/>
    </source>
</evidence>
<proteinExistence type="inferred from homology"/>
<dbReference type="InterPro" id="IPR000352">
    <property type="entry name" value="Pep_chain_release_fac_I"/>
</dbReference>
<dbReference type="OrthoDB" id="9815709at2"/>
<organism evidence="3 4">
    <name type="scientific">Breoghania corrubedonensis</name>
    <dbReference type="NCBI Taxonomy" id="665038"/>
    <lineage>
        <taxon>Bacteria</taxon>
        <taxon>Pseudomonadati</taxon>
        <taxon>Pseudomonadota</taxon>
        <taxon>Alphaproteobacteria</taxon>
        <taxon>Hyphomicrobiales</taxon>
        <taxon>Stappiaceae</taxon>
        <taxon>Breoghania</taxon>
    </lineage>
</organism>
<dbReference type="Pfam" id="PF00472">
    <property type="entry name" value="RF-1"/>
    <property type="match status" value="1"/>
</dbReference>
<feature type="domain" description="Prokaryotic-type class I peptide chain release factors" evidence="2">
    <location>
        <begin position="115"/>
        <end position="194"/>
    </location>
</feature>
<comment type="caution">
    <text evidence="3">The sequence shown here is derived from an EMBL/GenBank/DDBJ whole genome shotgun (WGS) entry which is preliminary data.</text>
</comment>
<dbReference type="PANTHER" id="PTHR43804:SF9">
    <property type="entry name" value="PEPTIDE CHAIN RELEASE FACTOR HOMOLOG-RELATED"/>
    <property type="match status" value="1"/>
</dbReference>
<evidence type="ECO:0000313" key="3">
    <source>
        <dbReference type="EMBL" id="PTW61747.1"/>
    </source>
</evidence>
<dbReference type="PANTHER" id="PTHR43804">
    <property type="entry name" value="LD18447P"/>
    <property type="match status" value="1"/>
</dbReference>
<evidence type="ECO:0000259" key="2">
    <source>
        <dbReference type="Pfam" id="PF00472"/>
    </source>
</evidence>
<dbReference type="InterPro" id="IPR050057">
    <property type="entry name" value="Prokaryotic/Mito_RF"/>
</dbReference>
<evidence type="ECO:0000313" key="4">
    <source>
        <dbReference type="Proteomes" id="UP000244081"/>
    </source>
</evidence>
<dbReference type="GO" id="GO:0003747">
    <property type="term" value="F:translation release factor activity"/>
    <property type="evidence" value="ECO:0007669"/>
    <property type="project" value="InterPro"/>
</dbReference>
<name>A0A2T5VDA1_9HYPH</name>
<comment type="similarity">
    <text evidence="1">Belongs to the prokaryotic/mitochondrial release factor family.</text>
</comment>
<gene>
    <name evidence="3" type="ORF">C8N35_102463</name>
</gene>
<dbReference type="InterPro" id="IPR045853">
    <property type="entry name" value="Pep_chain_release_fac_I_sf"/>
</dbReference>
<reference evidence="3 4" key="1">
    <citation type="submission" date="2018-04" db="EMBL/GenBank/DDBJ databases">
        <title>Genomic Encyclopedia of Archaeal and Bacterial Type Strains, Phase II (KMG-II): from individual species to whole genera.</title>
        <authorList>
            <person name="Goeker M."/>
        </authorList>
    </citation>
    <scope>NUCLEOTIDE SEQUENCE [LARGE SCALE GENOMIC DNA]</scope>
    <source>
        <strain evidence="3 4">DSM 23382</strain>
    </source>
</reference>
<protein>
    <submittedName>
        <fullName evidence="3">Peptide chain release factor</fullName>
    </submittedName>
</protein>
<dbReference type="Gene3D" id="3.30.70.1660">
    <property type="match status" value="1"/>
</dbReference>
<dbReference type="Proteomes" id="UP000244081">
    <property type="component" value="Unassembled WGS sequence"/>
</dbReference>
<dbReference type="Gene3D" id="3.30.160.20">
    <property type="match status" value="1"/>
</dbReference>
<accession>A0A2T5VDA1</accession>
<dbReference type="RefSeq" id="WP_107989579.1">
    <property type="nucleotide sequence ID" value="NZ_QAYG01000002.1"/>
</dbReference>
<dbReference type="AlphaFoldDB" id="A0A2T5VDA1"/>
<dbReference type="SUPFAM" id="SSF75620">
    <property type="entry name" value="Release factor"/>
    <property type="match status" value="1"/>
</dbReference>
<dbReference type="EMBL" id="QAYG01000002">
    <property type="protein sequence ID" value="PTW61747.1"/>
    <property type="molecule type" value="Genomic_DNA"/>
</dbReference>
<keyword evidence="4" id="KW-1185">Reference proteome</keyword>
<sequence length="217" mass="24399">MSASQKRRLLVTSGDGPRECRLAVALVVRRMEREAAAVGLSVSIALPNDMRMEDAPAKDLASALVTIDGERVDGFAQRWRGTVRWTAPSPFRPHHKRQNWFVGVFAVKTGDDLLCRIDRNDLRFETFRAGGPGGQHQNTTDSAVRLTHLPSGISVIAKDERSQHRNKQMALERLEARLYFAQQAEAMRQRSAENLLHKRVERGNPVRCFKGPGFLET</sequence>